<dbReference type="AlphaFoldDB" id="E9H8C3"/>
<dbReference type="PANTHER" id="PTHR23198:SF6">
    <property type="entry name" value="NUCLEAR PORE COMPLEX PROTEIN NUP98-NUP96"/>
    <property type="match status" value="1"/>
</dbReference>
<dbReference type="Pfam" id="PF04096">
    <property type="entry name" value="Nucleoporin2"/>
    <property type="match status" value="1"/>
</dbReference>
<dbReference type="OrthoDB" id="6357689at2759"/>
<evidence type="ECO:0000256" key="7">
    <source>
        <dbReference type="ARBA" id="ARBA00023132"/>
    </source>
</evidence>
<evidence type="ECO:0000256" key="8">
    <source>
        <dbReference type="ARBA" id="ARBA00023242"/>
    </source>
</evidence>
<dbReference type="GO" id="GO:0017056">
    <property type="term" value="F:structural constituent of nuclear pore"/>
    <property type="evidence" value="ECO:0007669"/>
    <property type="project" value="InterPro"/>
</dbReference>
<protein>
    <recommendedName>
        <fullName evidence="9">Peptidase S59 domain-containing protein</fullName>
    </recommendedName>
</protein>
<dbReference type="GO" id="GO:0015031">
    <property type="term" value="P:protein transport"/>
    <property type="evidence" value="ECO:0007669"/>
    <property type="project" value="UniProtKB-KW"/>
</dbReference>
<dbReference type="InterPro" id="IPR036903">
    <property type="entry name" value="Nup98_auto-Pept-S59_dom_sf"/>
</dbReference>
<dbReference type="HOGENOM" id="CLU_2628899_0_0_1"/>
<dbReference type="Proteomes" id="UP000000305">
    <property type="component" value="Unassembled WGS sequence"/>
</dbReference>
<keyword evidence="11" id="KW-1185">Reference proteome</keyword>
<dbReference type="MEROPS" id="S59.001"/>
<evidence type="ECO:0000313" key="10">
    <source>
        <dbReference type="EMBL" id="EFX72044.1"/>
    </source>
</evidence>
<dbReference type="SUPFAM" id="SSF82215">
    <property type="entry name" value="C-terminal autoproteolytic domain of nucleoporin nup98"/>
    <property type="match status" value="1"/>
</dbReference>
<evidence type="ECO:0000313" key="11">
    <source>
        <dbReference type="Proteomes" id="UP000000305"/>
    </source>
</evidence>
<sequence>CIVPSFTVVRQGYGKFCFEGPLNVCNLNVDEIGSRKVTVFPDISMRPPVGEGLNRRVEISLNGIWPQDKSGFAITYPQ</sequence>
<comment type="subcellular location">
    <subcellularLocation>
        <location evidence="1">Nucleus</location>
        <location evidence="1">Nuclear pore complex</location>
    </subcellularLocation>
</comment>
<dbReference type="EMBL" id="GL732603">
    <property type="protein sequence ID" value="EFX72044.1"/>
    <property type="molecule type" value="Genomic_DNA"/>
</dbReference>
<dbReference type="InParanoid" id="E9H8C3"/>
<dbReference type="KEGG" id="dpx:DAPPUDRAFT_59478"/>
<feature type="non-terminal residue" evidence="10">
    <location>
        <position position="1"/>
    </location>
</feature>
<keyword evidence="4" id="KW-0509">mRNA transport</keyword>
<evidence type="ECO:0000256" key="4">
    <source>
        <dbReference type="ARBA" id="ARBA00022816"/>
    </source>
</evidence>
<dbReference type="STRING" id="6669.E9H8C3"/>
<keyword evidence="6" id="KW-0811">Translocation</keyword>
<comment type="similarity">
    <text evidence="2">Belongs to the nucleoporin GLFG family.</text>
</comment>
<dbReference type="InterPro" id="IPR037665">
    <property type="entry name" value="Nucleoporin_S59-like"/>
</dbReference>
<keyword evidence="3" id="KW-0813">Transport</keyword>
<organism evidence="10 11">
    <name type="scientific">Daphnia pulex</name>
    <name type="common">Water flea</name>
    <dbReference type="NCBI Taxonomy" id="6669"/>
    <lineage>
        <taxon>Eukaryota</taxon>
        <taxon>Metazoa</taxon>
        <taxon>Ecdysozoa</taxon>
        <taxon>Arthropoda</taxon>
        <taxon>Crustacea</taxon>
        <taxon>Branchiopoda</taxon>
        <taxon>Diplostraca</taxon>
        <taxon>Cladocera</taxon>
        <taxon>Anomopoda</taxon>
        <taxon>Daphniidae</taxon>
        <taxon>Daphnia</taxon>
    </lineage>
</organism>
<evidence type="ECO:0000256" key="1">
    <source>
        <dbReference type="ARBA" id="ARBA00004567"/>
    </source>
</evidence>
<dbReference type="Gene3D" id="3.30.1610.10">
    <property type="entry name" value="Peptidase S59, nucleoporin"/>
    <property type="match status" value="1"/>
</dbReference>
<evidence type="ECO:0000256" key="3">
    <source>
        <dbReference type="ARBA" id="ARBA00022448"/>
    </source>
</evidence>
<dbReference type="GO" id="GO:0005643">
    <property type="term" value="C:nuclear pore"/>
    <property type="evidence" value="ECO:0007669"/>
    <property type="project" value="UniProtKB-SubCell"/>
</dbReference>
<evidence type="ECO:0000256" key="5">
    <source>
        <dbReference type="ARBA" id="ARBA00022927"/>
    </source>
</evidence>
<evidence type="ECO:0000256" key="6">
    <source>
        <dbReference type="ARBA" id="ARBA00023010"/>
    </source>
</evidence>
<dbReference type="PROSITE" id="PS51434">
    <property type="entry name" value="NUP_C"/>
    <property type="match status" value="1"/>
</dbReference>
<name>E9H8C3_DAPPU</name>
<dbReference type="PANTHER" id="PTHR23198">
    <property type="entry name" value="NUCLEOPORIN"/>
    <property type="match status" value="1"/>
</dbReference>
<reference evidence="10 11" key="1">
    <citation type="journal article" date="2011" name="Science">
        <title>The ecoresponsive genome of Daphnia pulex.</title>
        <authorList>
            <person name="Colbourne J.K."/>
            <person name="Pfrender M.E."/>
            <person name="Gilbert D."/>
            <person name="Thomas W.K."/>
            <person name="Tucker A."/>
            <person name="Oakley T.H."/>
            <person name="Tokishita S."/>
            <person name="Aerts A."/>
            <person name="Arnold G.J."/>
            <person name="Basu M.K."/>
            <person name="Bauer D.J."/>
            <person name="Caceres C.E."/>
            <person name="Carmel L."/>
            <person name="Casola C."/>
            <person name="Choi J.H."/>
            <person name="Detter J.C."/>
            <person name="Dong Q."/>
            <person name="Dusheyko S."/>
            <person name="Eads B.D."/>
            <person name="Frohlich T."/>
            <person name="Geiler-Samerotte K.A."/>
            <person name="Gerlach D."/>
            <person name="Hatcher P."/>
            <person name="Jogdeo S."/>
            <person name="Krijgsveld J."/>
            <person name="Kriventseva E.V."/>
            <person name="Kultz D."/>
            <person name="Laforsch C."/>
            <person name="Lindquist E."/>
            <person name="Lopez J."/>
            <person name="Manak J.R."/>
            <person name="Muller J."/>
            <person name="Pangilinan J."/>
            <person name="Patwardhan R.P."/>
            <person name="Pitluck S."/>
            <person name="Pritham E.J."/>
            <person name="Rechtsteiner A."/>
            <person name="Rho M."/>
            <person name="Rogozin I.B."/>
            <person name="Sakarya O."/>
            <person name="Salamov A."/>
            <person name="Schaack S."/>
            <person name="Shapiro H."/>
            <person name="Shiga Y."/>
            <person name="Skalitzky C."/>
            <person name="Smith Z."/>
            <person name="Souvorov A."/>
            <person name="Sung W."/>
            <person name="Tang Z."/>
            <person name="Tsuchiya D."/>
            <person name="Tu H."/>
            <person name="Vos H."/>
            <person name="Wang M."/>
            <person name="Wolf Y.I."/>
            <person name="Yamagata H."/>
            <person name="Yamada T."/>
            <person name="Ye Y."/>
            <person name="Shaw J.R."/>
            <person name="Andrews J."/>
            <person name="Crease T.J."/>
            <person name="Tang H."/>
            <person name="Lucas S.M."/>
            <person name="Robertson H.M."/>
            <person name="Bork P."/>
            <person name="Koonin E.V."/>
            <person name="Zdobnov E.M."/>
            <person name="Grigoriev I.V."/>
            <person name="Lynch M."/>
            <person name="Boore J.L."/>
        </authorList>
    </citation>
    <scope>NUCLEOTIDE SEQUENCE [LARGE SCALE GENOMIC DNA]</scope>
</reference>
<keyword evidence="8" id="KW-0539">Nucleus</keyword>
<evidence type="ECO:0000256" key="2">
    <source>
        <dbReference type="ARBA" id="ARBA00008926"/>
    </source>
</evidence>
<proteinExistence type="inferred from homology"/>
<dbReference type="InterPro" id="IPR007230">
    <property type="entry name" value="Nup98_auto-Pept-S59_dom"/>
</dbReference>
<accession>E9H8C3</accession>
<gene>
    <name evidence="10" type="ORF">DAPPUDRAFT_59478</name>
</gene>
<keyword evidence="7" id="KW-0906">Nuclear pore complex</keyword>
<dbReference type="GO" id="GO:0051028">
    <property type="term" value="P:mRNA transport"/>
    <property type="evidence" value="ECO:0007669"/>
    <property type="project" value="UniProtKB-KW"/>
</dbReference>
<feature type="domain" description="Peptidase S59" evidence="9">
    <location>
        <begin position="1"/>
        <end position="78"/>
    </location>
</feature>
<dbReference type="eggNOG" id="KOG0845">
    <property type="taxonomic scope" value="Eukaryota"/>
</dbReference>
<keyword evidence="5" id="KW-0653">Protein transport</keyword>
<evidence type="ECO:0000259" key="9">
    <source>
        <dbReference type="PROSITE" id="PS51434"/>
    </source>
</evidence>